<name>A0A6A6EH94_9PEZI</name>
<protein>
    <submittedName>
        <fullName evidence="1">Uncharacterized protein</fullName>
    </submittedName>
</protein>
<dbReference type="Proteomes" id="UP000800200">
    <property type="component" value="Unassembled WGS sequence"/>
</dbReference>
<evidence type="ECO:0000313" key="1">
    <source>
        <dbReference type="EMBL" id="KAF2190028.1"/>
    </source>
</evidence>
<keyword evidence="2" id="KW-1185">Reference proteome</keyword>
<gene>
    <name evidence="1" type="ORF">K469DRAFT_747301</name>
</gene>
<reference evidence="1" key="1">
    <citation type="journal article" date="2020" name="Stud. Mycol.">
        <title>101 Dothideomycetes genomes: a test case for predicting lifestyles and emergence of pathogens.</title>
        <authorList>
            <person name="Haridas S."/>
            <person name="Albert R."/>
            <person name="Binder M."/>
            <person name="Bloem J."/>
            <person name="Labutti K."/>
            <person name="Salamov A."/>
            <person name="Andreopoulos B."/>
            <person name="Baker S."/>
            <person name="Barry K."/>
            <person name="Bills G."/>
            <person name="Bluhm B."/>
            <person name="Cannon C."/>
            <person name="Castanera R."/>
            <person name="Culley D."/>
            <person name="Daum C."/>
            <person name="Ezra D."/>
            <person name="Gonzalez J."/>
            <person name="Henrissat B."/>
            <person name="Kuo A."/>
            <person name="Liang C."/>
            <person name="Lipzen A."/>
            <person name="Lutzoni F."/>
            <person name="Magnuson J."/>
            <person name="Mondo S."/>
            <person name="Nolan M."/>
            <person name="Ohm R."/>
            <person name="Pangilinan J."/>
            <person name="Park H.-J."/>
            <person name="Ramirez L."/>
            <person name="Alfaro M."/>
            <person name="Sun H."/>
            <person name="Tritt A."/>
            <person name="Yoshinaga Y."/>
            <person name="Zwiers L.-H."/>
            <person name="Turgeon B."/>
            <person name="Goodwin S."/>
            <person name="Spatafora J."/>
            <person name="Crous P."/>
            <person name="Grigoriev I."/>
        </authorList>
    </citation>
    <scope>NUCLEOTIDE SEQUENCE</scope>
    <source>
        <strain evidence="1">CBS 207.26</strain>
    </source>
</reference>
<dbReference type="AlphaFoldDB" id="A0A6A6EH94"/>
<dbReference type="EMBL" id="ML994619">
    <property type="protein sequence ID" value="KAF2190028.1"/>
    <property type="molecule type" value="Genomic_DNA"/>
</dbReference>
<evidence type="ECO:0000313" key="2">
    <source>
        <dbReference type="Proteomes" id="UP000800200"/>
    </source>
</evidence>
<organism evidence="1 2">
    <name type="scientific">Zopfia rhizophila CBS 207.26</name>
    <dbReference type="NCBI Taxonomy" id="1314779"/>
    <lineage>
        <taxon>Eukaryota</taxon>
        <taxon>Fungi</taxon>
        <taxon>Dikarya</taxon>
        <taxon>Ascomycota</taxon>
        <taxon>Pezizomycotina</taxon>
        <taxon>Dothideomycetes</taxon>
        <taxon>Dothideomycetes incertae sedis</taxon>
        <taxon>Zopfiaceae</taxon>
        <taxon>Zopfia</taxon>
    </lineage>
</organism>
<proteinExistence type="predicted"/>
<sequence>MNDPDTRDRTLEDQKVGFLSTSVGTPQLGSSHRVRSSRSDVTIVKNSEYLGINRVIKAPRTLITEVKLSWWDALKGLFFGIYIKPVEVDDVDVEIFDHDCPFIRTINVFPRENSAREQHQQAQCYFDTGCLQGNFVSLDFARKLGYTAIGKLKAREQNGRTSATGLMPERAILLSWYHSASAQVFRNMRFLVAGNASFDLIIGTRSIVKYNLVSPPNLHVTFDHDNSFNHNLCPFIQPINVFPRENSTRKQDQQARCIFDTRCLQGNFMSLDFARKLGYTEFRKLKAREQNGRTSATELMPEGAILLSWYHSASTQLFRNMRFLVTRNASFDLIIGTRSIVKYNLVSPLNLHVTIDHDLINHESTRRLDSTISFRSSPETLRALSRYQVSRTILRNLVAPSQEPRRLTA</sequence>
<dbReference type="OrthoDB" id="3799661at2759"/>
<accession>A0A6A6EH94</accession>